<proteinExistence type="inferred from homology"/>
<dbReference type="PANTHER" id="PTHR36512:SF3">
    <property type="entry name" value="BLR5678 PROTEIN"/>
    <property type="match status" value="1"/>
</dbReference>
<dbReference type="EMBL" id="FNOS01000001">
    <property type="protein sequence ID" value="SDX27199.1"/>
    <property type="molecule type" value="Genomic_DNA"/>
</dbReference>
<dbReference type="RefSeq" id="WP_093104678.1">
    <property type="nucleotide sequence ID" value="NZ_FNOS01000001.1"/>
</dbReference>
<dbReference type="PANTHER" id="PTHR36512">
    <property type="entry name" value="D-AMINOPEPTIDASE"/>
    <property type="match status" value="1"/>
</dbReference>
<dbReference type="CDD" id="cd02252">
    <property type="entry name" value="nylC_like"/>
    <property type="match status" value="1"/>
</dbReference>
<dbReference type="SUPFAM" id="SSF56266">
    <property type="entry name" value="DmpA/ArgJ-like"/>
    <property type="match status" value="1"/>
</dbReference>
<sequence>MKSIDVREVTPFLYGHCTDEENGTGTTVIIYETGAVGGVSVQGRAPGTRETDLLKSENTVQKIHAVTLSGGSAFGLEAAGGVMRYLSERKIGFELLGNTIPIVPGAILFDFLPLSGNAWPDSSYGYEAARQAFDKNDVPSGNKGAGTGASIGKMRGFDSAMKSGFGSCAVEVDGLKVGACIAVNAFGDIIDPETGRIIAGARESGSFLDTAKSLREMDPPDGAEGMNTTIGCITTNANITKSEANHLASAAHDGLARCIRPVHTVMDGDALFVMAGGEVNVSLLQLSALAVHVVEQAVLTAVREARGAYQLPALQELFKQE</sequence>
<evidence type="ECO:0000313" key="2">
    <source>
        <dbReference type="EMBL" id="SDX27199.1"/>
    </source>
</evidence>
<evidence type="ECO:0000313" key="3">
    <source>
        <dbReference type="Proteomes" id="UP000198647"/>
    </source>
</evidence>
<evidence type="ECO:0000256" key="1">
    <source>
        <dbReference type="ARBA" id="ARBA00007068"/>
    </source>
</evidence>
<gene>
    <name evidence="2" type="ORF">SAMN04488081_0006</name>
</gene>
<dbReference type="Proteomes" id="UP000198647">
    <property type="component" value="Unassembled WGS sequence"/>
</dbReference>
<dbReference type="Gene3D" id="3.60.70.12">
    <property type="entry name" value="L-amino peptidase D-ALA esterase/amidase"/>
    <property type="match status" value="1"/>
</dbReference>
<keyword evidence="3" id="KW-1185">Reference proteome</keyword>
<dbReference type="Pfam" id="PF03576">
    <property type="entry name" value="Peptidase_S58"/>
    <property type="match status" value="1"/>
</dbReference>
<name>A0A1H3AED5_9BACI</name>
<comment type="caution">
    <text evidence="2">The sequence shown here is derived from an EMBL/GenBank/DDBJ whole genome shotgun (WGS) entry which is preliminary data.</text>
</comment>
<comment type="similarity">
    <text evidence="1">Belongs to the peptidase S58 family.</text>
</comment>
<accession>A0A1H3AED5</accession>
<reference evidence="2 3" key="1">
    <citation type="submission" date="2016-10" db="EMBL/GenBank/DDBJ databases">
        <authorList>
            <person name="Varghese N."/>
            <person name="Submissions S."/>
        </authorList>
    </citation>
    <scope>NUCLEOTIDE SEQUENCE [LARGE SCALE GENOMIC DNA]</scope>
    <source>
        <strain evidence="2 3">DSM 20748</strain>
    </source>
</reference>
<dbReference type="InterPro" id="IPR005321">
    <property type="entry name" value="Peptidase_S58_DmpA"/>
</dbReference>
<protein>
    <submittedName>
        <fullName evidence="2">L-aminopeptidase/D-esterase</fullName>
    </submittedName>
</protein>
<organism evidence="2 3">
    <name type="scientific">Salimicrobium album</name>
    <dbReference type="NCBI Taxonomy" id="50717"/>
    <lineage>
        <taxon>Bacteria</taxon>
        <taxon>Bacillati</taxon>
        <taxon>Bacillota</taxon>
        <taxon>Bacilli</taxon>
        <taxon>Bacillales</taxon>
        <taxon>Bacillaceae</taxon>
        <taxon>Salimicrobium</taxon>
    </lineage>
</organism>
<dbReference type="InterPro" id="IPR016117">
    <property type="entry name" value="ArgJ-like_dom_sf"/>
</dbReference>